<organism evidence="3 4">
    <name type="scientific">Thiothrix nivea (strain ATCC 35100 / DSM 5205 / JP2)</name>
    <dbReference type="NCBI Taxonomy" id="870187"/>
    <lineage>
        <taxon>Bacteria</taxon>
        <taxon>Pseudomonadati</taxon>
        <taxon>Pseudomonadota</taxon>
        <taxon>Gammaproteobacteria</taxon>
        <taxon>Thiotrichales</taxon>
        <taxon>Thiotrichaceae</taxon>
        <taxon>Thiothrix</taxon>
    </lineage>
</organism>
<accession>A0A656HAA1</accession>
<keyword evidence="4" id="KW-1185">Reference proteome</keyword>
<evidence type="ECO:0000313" key="3">
    <source>
        <dbReference type="EMBL" id="EIJ33187.1"/>
    </source>
</evidence>
<dbReference type="Proteomes" id="UP000005317">
    <property type="component" value="Unassembled WGS sequence"/>
</dbReference>
<dbReference type="PANTHER" id="PTHR12526">
    <property type="entry name" value="GLYCOSYLTRANSFERASE"/>
    <property type="match status" value="1"/>
</dbReference>
<dbReference type="SUPFAM" id="SSF53756">
    <property type="entry name" value="UDP-Glycosyltransferase/glycogen phosphorylase"/>
    <property type="match status" value="1"/>
</dbReference>
<evidence type="ECO:0000313" key="4">
    <source>
        <dbReference type="Proteomes" id="UP000005317"/>
    </source>
</evidence>
<feature type="domain" description="Glycosyltransferase subfamily 4-like N-terminal" evidence="2">
    <location>
        <begin position="17"/>
        <end position="170"/>
    </location>
</feature>
<dbReference type="OrthoDB" id="5906768at2"/>
<dbReference type="EMBL" id="JH651384">
    <property type="protein sequence ID" value="EIJ33187.1"/>
    <property type="molecule type" value="Genomic_DNA"/>
</dbReference>
<dbReference type="Pfam" id="PF13439">
    <property type="entry name" value="Glyco_transf_4"/>
    <property type="match status" value="1"/>
</dbReference>
<gene>
    <name evidence="3" type="ORF">Thini_0549</name>
</gene>
<proteinExistence type="predicted"/>
<protein>
    <submittedName>
        <fullName evidence="3">Glycosyl transferase group 1</fullName>
    </submittedName>
</protein>
<dbReference type="CDD" id="cd03811">
    <property type="entry name" value="GT4_GT28_WabH-like"/>
    <property type="match status" value="1"/>
</dbReference>
<reference evidence="4" key="1">
    <citation type="journal article" date="2011" name="Stand. Genomic Sci.">
        <title>Genome sequence of the filamentous, gliding Thiothrix nivea neotype strain (JP2(T)).</title>
        <authorList>
            <person name="Lapidus A."/>
            <person name="Nolan M."/>
            <person name="Lucas S."/>
            <person name="Glavina Del Rio T."/>
            <person name="Tice H."/>
            <person name="Cheng J.F."/>
            <person name="Tapia R."/>
            <person name="Han C."/>
            <person name="Goodwin L."/>
            <person name="Pitluck S."/>
            <person name="Liolios K."/>
            <person name="Pagani I."/>
            <person name="Ivanova N."/>
            <person name="Huntemann M."/>
            <person name="Mavromatis K."/>
            <person name="Mikhailova N."/>
            <person name="Pati A."/>
            <person name="Chen A."/>
            <person name="Palaniappan K."/>
            <person name="Land M."/>
            <person name="Brambilla E.M."/>
            <person name="Rohde M."/>
            <person name="Abt B."/>
            <person name="Verbarg S."/>
            <person name="Goker M."/>
            <person name="Bristow J."/>
            <person name="Eisen J.A."/>
            <person name="Markowitz V."/>
            <person name="Hugenholtz P."/>
            <person name="Kyrpides N.C."/>
            <person name="Klenk H.P."/>
            <person name="Woyke T."/>
        </authorList>
    </citation>
    <scope>NUCLEOTIDE SEQUENCE [LARGE SCALE GENOMIC DNA]</scope>
    <source>
        <strain evidence="4">ATCC 35100 / DSM 5205 / JP2</strain>
    </source>
</reference>
<name>A0A656HAA1_THINJ</name>
<dbReference type="RefSeq" id="WP_002707141.1">
    <property type="nucleotide sequence ID" value="NZ_JH651384.1"/>
</dbReference>
<sequence>MTVVRKKIALVVYSLGMGGAEKVVSDLSFQFAKQHDVTLILFDGSRMYYPYAGELIDIQCPSKQGFIARVLNFLDRASQLRQIFRMRHFDTIISVMEHANFPAILASRQTIAANHCNPDRNFSRFDWLFARWLYPRAKRVVAVSQEGVKIFQQRLGLQNIDCLYNPVNLRQIRELARERPAIQIDGSYIVAAGRLSPEKNFTMLLEAYAASQARQDFKLLILGEGDARPLLENRVRELGLEKQVMLPGFIRNPYPYIAQARCLVLSSLHEGFPVILIEALGLGRPVISTNCETGPTEIIQQEQNGLLTPTNDRQAMTAALDRVCLDEELYARLQQHTLASVGHLEIEQVAERWLAI</sequence>
<dbReference type="Pfam" id="PF00534">
    <property type="entry name" value="Glycos_transf_1"/>
    <property type="match status" value="1"/>
</dbReference>
<evidence type="ECO:0000259" key="2">
    <source>
        <dbReference type="Pfam" id="PF13439"/>
    </source>
</evidence>
<dbReference type="AlphaFoldDB" id="A0A656HAA1"/>
<dbReference type="InterPro" id="IPR001296">
    <property type="entry name" value="Glyco_trans_1"/>
</dbReference>
<dbReference type="Gene3D" id="3.40.50.2000">
    <property type="entry name" value="Glycogen Phosphorylase B"/>
    <property type="match status" value="2"/>
</dbReference>
<dbReference type="InterPro" id="IPR028098">
    <property type="entry name" value="Glyco_trans_4-like_N"/>
</dbReference>
<feature type="domain" description="Glycosyl transferase family 1" evidence="1">
    <location>
        <begin position="176"/>
        <end position="335"/>
    </location>
</feature>
<dbReference type="GO" id="GO:1901135">
    <property type="term" value="P:carbohydrate derivative metabolic process"/>
    <property type="evidence" value="ECO:0007669"/>
    <property type="project" value="UniProtKB-ARBA"/>
</dbReference>
<dbReference type="PANTHER" id="PTHR12526:SF630">
    <property type="entry name" value="GLYCOSYLTRANSFERASE"/>
    <property type="match status" value="1"/>
</dbReference>
<dbReference type="GO" id="GO:0016757">
    <property type="term" value="F:glycosyltransferase activity"/>
    <property type="evidence" value="ECO:0007669"/>
    <property type="project" value="InterPro"/>
</dbReference>
<keyword evidence="3" id="KW-0808">Transferase</keyword>
<evidence type="ECO:0000259" key="1">
    <source>
        <dbReference type="Pfam" id="PF00534"/>
    </source>
</evidence>